<dbReference type="EMBL" id="VIIS01001176">
    <property type="protein sequence ID" value="KAF0301271.1"/>
    <property type="molecule type" value="Genomic_DNA"/>
</dbReference>
<dbReference type="CDD" id="cd09120">
    <property type="entry name" value="PLDc_DNaseII_1"/>
    <property type="match status" value="1"/>
</dbReference>
<comment type="similarity">
    <text evidence="1">Belongs to the DNase II family.</text>
</comment>
<dbReference type="Proteomes" id="UP000440578">
    <property type="component" value="Unassembled WGS sequence"/>
</dbReference>
<organism evidence="4 5">
    <name type="scientific">Amphibalanus amphitrite</name>
    <name type="common">Striped barnacle</name>
    <name type="synonym">Balanus amphitrite</name>
    <dbReference type="NCBI Taxonomy" id="1232801"/>
    <lineage>
        <taxon>Eukaryota</taxon>
        <taxon>Metazoa</taxon>
        <taxon>Ecdysozoa</taxon>
        <taxon>Arthropoda</taxon>
        <taxon>Crustacea</taxon>
        <taxon>Multicrustacea</taxon>
        <taxon>Cirripedia</taxon>
        <taxon>Thoracica</taxon>
        <taxon>Thoracicalcarea</taxon>
        <taxon>Balanomorpha</taxon>
        <taxon>Balanoidea</taxon>
        <taxon>Balanidae</taxon>
        <taxon>Amphibalaninae</taxon>
        <taxon>Amphibalanus</taxon>
    </lineage>
</organism>
<dbReference type="Pfam" id="PF03265">
    <property type="entry name" value="DNase_II"/>
    <property type="match status" value="1"/>
</dbReference>
<protein>
    <submittedName>
        <fullName evidence="4">Deoxyribonuclease-2</fullName>
    </submittedName>
</protein>
<evidence type="ECO:0000313" key="5">
    <source>
        <dbReference type="Proteomes" id="UP000440578"/>
    </source>
</evidence>
<gene>
    <name evidence="4" type="primary">nuc-1_3</name>
    <name evidence="4" type="ORF">FJT64_026366</name>
</gene>
<dbReference type="OrthoDB" id="10261598at2759"/>
<proteinExistence type="inferred from homology"/>
<reference evidence="4 5" key="1">
    <citation type="submission" date="2019-07" db="EMBL/GenBank/DDBJ databases">
        <title>Draft genome assembly of a fouling barnacle, Amphibalanus amphitrite (Darwin, 1854): The first reference genome for Thecostraca.</title>
        <authorList>
            <person name="Kim W."/>
        </authorList>
    </citation>
    <scope>NUCLEOTIDE SEQUENCE [LARGE SCALE GENOMIC DNA]</scope>
    <source>
        <strain evidence="4">SNU_AA5</strain>
        <tissue evidence="4">Soma without cirri and trophi</tissue>
    </source>
</reference>
<sequence length="298" mass="31975">MPRTWRPWHASEGSSGRGASLGCPSGTFVRGAVPRPQLPLLGREGSARLVGAITRAPLQYPGAPVVAMCPSVPVLLATLLVAAPAAGSPLGCRDQSGAAVDWYVLYKLPVIHDTGAPFVSDGVGFLHFSAASTGERWTLSDVPINDSLSAAGRTLEPLYQHTVNKSLIYAFYNDEHPDGPTSFTKGHTKGVVAFDGDQGFWLVHSVPHFPPPPGQRYGYPHTGHHFGQSFLCVTLSSDQLETVARQLLFNEPYLYATQLAPVLKARYPLMARVVAGEEALPIALVQCAPAHHRRQACP</sequence>
<dbReference type="GO" id="GO:0006309">
    <property type="term" value="P:apoptotic DNA fragmentation"/>
    <property type="evidence" value="ECO:0007669"/>
    <property type="project" value="TreeGrafter"/>
</dbReference>
<keyword evidence="5" id="KW-1185">Reference proteome</keyword>
<evidence type="ECO:0000256" key="1">
    <source>
        <dbReference type="ARBA" id="ARBA00007527"/>
    </source>
</evidence>
<evidence type="ECO:0000256" key="2">
    <source>
        <dbReference type="ARBA" id="ARBA00022801"/>
    </source>
</evidence>
<accession>A0A6A4WGX7</accession>
<name>A0A6A4WGX7_AMPAM</name>
<evidence type="ECO:0000256" key="3">
    <source>
        <dbReference type="SAM" id="MobiDB-lite"/>
    </source>
</evidence>
<dbReference type="GO" id="GO:0004531">
    <property type="term" value="F:deoxyribonuclease II activity"/>
    <property type="evidence" value="ECO:0007669"/>
    <property type="project" value="InterPro"/>
</dbReference>
<dbReference type="AlphaFoldDB" id="A0A6A4WGX7"/>
<dbReference type="PANTHER" id="PTHR10858:SF23">
    <property type="entry name" value="DEOXYRIBONUCLEASE II"/>
    <property type="match status" value="1"/>
</dbReference>
<keyword evidence="2" id="KW-0378">Hydrolase</keyword>
<comment type="caution">
    <text evidence="4">The sequence shown here is derived from an EMBL/GenBank/DDBJ whole genome shotgun (WGS) entry which is preliminary data.</text>
</comment>
<dbReference type="PANTHER" id="PTHR10858">
    <property type="entry name" value="DEOXYRIBONUCLEASE II"/>
    <property type="match status" value="1"/>
</dbReference>
<evidence type="ECO:0000313" key="4">
    <source>
        <dbReference type="EMBL" id="KAF0301271.1"/>
    </source>
</evidence>
<dbReference type="InterPro" id="IPR004947">
    <property type="entry name" value="DNase_II"/>
</dbReference>
<feature type="region of interest" description="Disordered" evidence="3">
    <location>
        <begin position="1"/>
        <end position="21"/>
    </location>
</feature>